<reference evidence="1" key="2">
    <citation type="submission" date="2018-04" db="EMBL/GenBank/DDBJ databases">
        <title>OnivRS2 (Oryza nivara Reference Sequence Version 2).</title>
        <authorList>
            <person name="Zhang J."/>
            <person name="Kudrna D."/>
            <person name="Lee S."/>
            <person name="Talag J."/>
            <person name="Rajasekar S."/>
            <person name="Welchert J."/>
            <person name="Hsing Y.-I."/>
            <person name="Wing R.A."/>
        </authorList>
    </citation>
    <scope>NUCLEOTIDE SEQUENCE [LARGE SCALE GENOMIC DNA]</scope>
    <source>
        <strain evidence="1">SL10</strain>
    </source>
</reference>
<dbReference type="eggNOG" id="KOG0658">
    <property type="taxonomic scope" value="Eukaryota"/>
</dbReference>
<dbReference type="HOGENOM" id="CLU_112216_0_0_1"/>
<dbReference type="Proteomes" id="UP000006591">
    <property type="component" value="Chromosome 11"/>
</dbReference>
<dbReference type="STRING" id="4536.A0A0E0J166"/>
<dbReference type="EnsemblPlants" id="ONIVA11G10910.1">
    <property type="protein sequence ID" value="ONIVA11G10910.1"/>
    <property type="gene ID" value="ONIVA11G10910"/>
</dbReference>
<dbReference type="Gramene" id="ONIVA11G10910.1">
    <property type="protein sequence ID" value="ONIVA11G10910.1"/>
    <property type="gene ID" value="ONIVA11G10910"/>
</dbReference>
<evidence type="ECO:0000313" key="1">
    <source>
        <dbReference type="EnsemblPlants" id="ONIVA11G10910.1"/>
    </source>
</evidence>
<organism evidence="1">
    <name type="scientific">Oryza nivara</name>
    <name type="common">Indian wild rice</name>
    <name type="synonym">Oryza sativa f. spontanea</name>
    <dbReference type="NCBI Taxonomy" id="4536"/>
    <lineage>
        <taxon>Eukaryota</taxon>
        <taxon>Viridiplantae</taxon>
        <taxon>Streptophyta</taxon>
        <taxon>Embryophyta</taxon>
        <taxon>Tracheophyta</taxon>
        <taxon>Spermatophyta</taxon>
        <taxon>Magnoliopsida</taxon>
        <taxon>Liliopsida</taxon>
        <taxon>Poales</taxon>
        <taxon>Poaceae</taxon>
        <taxon>BOP clade</taxon>
        <taxon>Oryzoideae</taxon>
        <taxon>Oryzeae</taxon>
        <taxon>Oryzinae</taxon>
        <taxon>Oryza</taxon>
    </lineage>
</organism>
<dbReference type="OMA" id="HAAALNW"/>
<protein>
    <submittedName>
        <fullName evidence="1">Uncharacterized protein</fullName>
    </submittedName>
</protein>
<evidence type="ECO:0000313" key="2">
    <source>
        <dbReference type="Proteomes" id="UP000006591"/>
    </source>
</evidence>
<proteinExistence type="predicted"/>
<dbReference type="AlphaFoldDB" id="A0A0E0J166"/>
<sequence length="214" mass="23413">MAAAVTGGGGGGFRRWLRGGWSQRRLPSFLPDPVEAEVKGGGGAEAIQNKTSRQSQRKKVVLVRPKMLAQYSRNRFPSLLMLMLGGATHYTQLVDLHEWSCQHHNDNQIGVQDKMASIGAALSGLKNSSFTTMGAEKLPDQMHDLKIRDDNEVQVTNINGKGAETGHIIVTTTGGRNGQPKLTKCKSAWEDMLNTEHAAALNWFEDVCRQNCGL</sequence>
<reference evidence="1" key="1">
    <citation type="submission" date="2015-04" db="UniProtKB">
        <authorList>
            <consortium name="EnsemblPlants"/>
        </authorList>
    </citation>
    <scope>IDENTIFICATION</scope>
    <source>
        <strain evidence="1">SL10</strain>
    </source>
</reference>
<keyword evidence="2" id="KW-1185">Reference proteome</keyword>
<name>A0A0E0J166_ORYNI</name>
<accession>A0A0E0J166</accession>